<proteinExistence type="predicted"/>
<comment type="caution">
    <text evidence="1">The sequence shown here is derived from an EMBL/GenBank/DDBJ whole genome shotgun (WGS) entry which is preliminary data.</text>
</comment>
<evidence type="ECO:0000313" key="1">
    <source>
        <dbReference type="EMBL" id="KAI1699990.1"/>
    </source>
</evidence>
<gene>
    <name evidence="1" type="ORF">DdX_16974</name>
</gene>
<keyword evidence="2" id="KW-1185">Reference proteome</keyword>
<name>A0AAD4QZE8_9BILA</name>
<dbReference type="AlphaFoldDB" id="A0AAD4QZE8"/>
<protein>
    <submittedName>
        <fullName evidence="1">Uncharacterized protein</fullName>
    </submittedName>
</protein>
<evidence type="ECO:0000313" key="2">
    <source>
        <dbReference type="Proteomes" id="UP001201812"/>
    </source>
</evidence>
<dbReference type="Gene3D" id="1.10.510.10">
    <property type="entry name" value="Transferase(Phosphotransferase) domain 1"/>
    <property type="match status" value="1"/>
</dbReference>
<dbReference type="EMBL" id="JAKKPZ010000160">
    <property type="protein sequence ID" value="KAI1699990.1"/>
    <property type="molecule type" value="Genomic_DNA"/>
</dbReference>
<dbReference type="Proteomes" id="UP001201812">
    <property type="component" value="Unassembled WGS sequence"/>
</dbReference>
<organism evidence="1 2">
    <name type="scientific">Ditylenchus destructor</name>
    <dbReference type="NCBI Taxonomy" id="166010"/>
    <lineage>
        <taxon>Eukaryota</taxon>
        <taxon>Metazoa</taxon>
        <taxon>Ecdysozoa</taxon>
        <taxon>Nematoda</taxon>
        <taxon>Chromadorea</taxon>
        <taxon>Rhabditida</taxon>
        <taxon>Tylenchina</taxon>
        <taxon>Tylenchomorpha</taxon>
        <taxon>Sphaerularioidea</taxon>
        <taxon>Anguinidae</taxon>
        <taxon>Anguininae</taxon>
        <taxon>Ditylenchus</taxon>
    </lineage>
</organism>
<sequence>MKVERWTIDKKLGEGSTFSTFEWRTNSRMSKAFIIHKLLDSVVLCATLLSRVIFSANCAARTMSNCEASKSMSRKSSLERFGCTCEYDEILTYVDSLKYYDKPDYQRIYNTMRRAFTSTEE</sequence>
<reference evidence="1" key="1">
    <citation type="submission" date="2022-01" db="EMBL/GenBank/DDBJ databases">
        <title>Genome Sequence Resource for Two Populations of Ditylenchus destructor, the Migratory Endoparasitic Phytonematode.</title>
        <authorList>
            <person name="Zhang H."/>
            <person name="Lin R."/>
            <person name="Xie B."/>
        </authorList>
    </citation>
    <scope>NUCLEOTIDE SEQUENCE</scope>
    <source>
        <strain evidence="1">BazhouSP</strain>
    </source>
</reference>
<accession>A0AAD4QZE8</accession>